<dbReference type="STRING" id="200324.A0A2N5T213"/>
<keyword evidence="2" id="KW-0808">Transferase</keyword>
<dbReference type="Proteomes" id="UP000235388">
    <property type="component" value="Unassembled WGS sequence"/>
</dbReference>
<evidence type="ECO:0000313" key="7">
    <source>
        <dbReference type="EMBL" id="PLW55754.1"/>
    </source>
</evidence>
<evidence type="ECO:0000256" key="2">
    <source>
        <dbReference type="ARBA" id="ARBA00022679"/>
    </source>
</evidence>
<dbReference type="Proteomes" id="UP000235392">
    <property type="component" value="Unassembled WGS sequence"/>
</dbReference>
<evidence type="ECO:0000313" key="5">
    <source>
        <dbReference type="EMBL" id="PLW19522.1"/>
    </source>
</evidence>
<evidence type="ECO:0000256" key="1">
    <source>
        <dbReference type="ARBA" id="ARBA00022603"/>
    </source>
</evidence>
<dbReference type="Pfam" id="PF00891">
    <property type="entry name" value="Methyltransf_2"/>
    <property type="match status" value="1"/>
</dbReference>
<proteinExistence type="predicted"/>
<dbReference type="PROSITE" id="PS51683">
    <property type="entry name" value="SAM_OMT_II"/>
    <property type="match status" value="1"/>
</dbReference>
<feature type="domain" description="O-methyltransferase C-terminal" evidence="4">
    <location>
        <begin position="209"/>
        <end position="428"/>
    </location>
</feature>
<dbReference type="InterPro" id="IPR016461">
    <property type="entry name" value="COMT-like"/>
</dbReference>
<dbReference type="EMBL" id="PGCJ01000811">
    <property type="protein sequence ID" value="PLW19522.1"/>
    <property type="molecule type" value="Genomic_DNA"/>
</dbReference>
<dbReference type="OrthoDB" id="2410195at2759"/>
<evidence type="ECO:0000313" key="6">
    <source>
        <dbReference type="EMBL" id="PLW36540.1"/>
    </source>
</evidence>
<evidence type="ECO:0000313" key="9">
    <source>
        <dbReference type="Proteomes" id="UP000235392"/>
    </source>
</evidence>
<dbReference type="GO" id="GO:0008171">
    <property type="term" value="F:O-methyltransferase activity"/>
    <property type="evidence" value="ECO:0007669"/>
    <property type="project" value="InterPro"/>
</dbReference>
<organism evidence="5 8">
    <name type="scientific">Puccinia coronata f. sp. avenae</name>
    <dbReference type="NCBI Taxonomy" id="200324"/>
    <lineage>
        <taxon>Eukaryota</taxon>
        <taxon>Fungi</taxon>
        <taxon>Dikarya</taxon>
        <taxon>Basidiomycota</taxon>
        <taxon>Pucciniomycotina</taxon>
        <taxon>Pucciniomycetes</taxon>
        <taxon>Pucciniales</taxon>
        <taxon>Pucciniaceae</taxon>
        <taxon>Puccinia</taxon>
    </lineage>
</organism>
<comment type="caution">
    <text evidence="5">The sequence shown here is derived from an EMBL/GenBank/DDBJ whole genome shotgun (WGS) entry which is preliminary data.</text>
</comment>
<evidence type="ECO:0000256" key="3">
    <source>
        <dbReference type="ARBA" id="ARBA00022691"/>
    </source>
</evidence>
<dbReference type="SUPFAM" id="SSF46785">
    <property type="entry name" value="Winged helix' DNA-binding domain"/>
    <property type="match status" value="1"/>
</dbReference>
<protein>
    <recommendedName>
        <fullName evidence="4">O-methyltransferase C-terminal domain-containing protein</fullName>
    </recommendedName>
</protein>
<dbReference type="InterPro" id="IPR029063">
    <property type="entry name" value="SAM-dependent_MTases_sf"/>
</dbReference>
<dbReference type="SUPFAM" id="SSF53335">
    <property type="entry name" value="S-adenosyl-L-methionine-dependent methyltransferases"/>
    <property type="match status" value="1"/>
</dbReference>
<name>A0A2N5T213_9BASI</name>
<dbReference type="InterPro" id="IPR001077">
    <property type="entry name" value="COMT_C"/>
</dbReference>
<keyword evidence="1" id="KW-0489">Methyltransferase</keyword>
<dbReference type="PANTHER" id="PTHR43712:SF2">
    <property type="entry name" value="O-METHYLTRANSFERASE CICE"/>
    <property type="match status" value="1"/>
</dbReference>
<dbReference type="InterPro" id="IPR036390">
    <property type="entry name" value="WH_DNA-bd_sf"/>
</dbReference>
<dbReference type="PANTHER" id="PTHR43712">
    <property type="entry name" value="PUTATIVE (AFU_ORTHOLOGUE AFUA_4G14580)-RELATED"/>
    <property type="match status" value="1"/>
</dbReference>
<keyword evidence="8" id="KW-1185">Reference proteome</keyword>
<evidence type="ECO:0000259" key="4">
    <source>
        <dbReference type="Pfam" id="PF00891"/>
    </source>
</evidence>
<dbReference type="EMBL" id="PGCI01000158">
    <property type="protein sequence ID" value="PLW36540.1"/>
    <property type="molecule type" value="Genomic_DNA"/>
</dbReference>
<sequence length="456" mass="50052">MPVSTAQQLVDLIAQAVKDIEADVATHIPGGTITEVNSPIVAPEDTLVATPKRRAALRSLQAATHQLLATLMPAGLYGLDAYSAFYHKAAIDTVIGARIADVIHASDPDSSRGGVHVQVLAEKASVDSRKLTHILRCLALRNIFCELSPDHWANTRHSVVLRSDSPNSLVNSFGHISEEIVLPAVAQLPKLLLDKQPDGAFSWDPRQSAFQKYFQPGCGFFEFLAKSEGGYRVQRFGKAMMEMTQVIGAGPPVYKPFEWKKLGPKGVLIDVGGGIGAAAYDISTHLPEWKVVVQDRAEVIQDGKANYQRIASTANLEFEPGNFFEDQPAHRTGAADAYFLRHILHDWPLNLCVKILSHLRKAAKPTTSLLICEVALSPPQMRGDSPLLSNGGMASYASFTRNLAMMTLLNAEERSHEQFVEMFRSSGWVFQEAIPLATLADYFIFHCLPDPAWTQE</sequence>
<dbReference type="Gene3D" id="1.10.10.10">
    <property type="entry name" value="Winged helix-like DNA-binding domain superfamily/Winged helix DNA-binding domain"/>
    <property type="match status" value="1"/>
</dbReference>
<gene>
    <name evidence="7" type="ORF">PCANC_01583</name>
    <name evidence="5" type="ORF">PCANC_09053</name>
    <name evidence="6" type="ORF">PCASD_06431</name>
</gene>
<evidence type="ECO:0000313" key="8">
    <source>
        <dbReference type="Proteomes" id="UP000235388"/>
    </source>
</evidence>
<dbReference type="GO" id="GO:0032259">
    <property type="term" value="P:methylation"/>
    <property type="evidence" value="ECO:0007669"/>
    <property type="project" value="UniProtKB-KW"/>
</dbReference>
<dbReference type="EMBL" id="PGCJ01000028">
    <property type="protein sequence ID" value="PLW55754.1"/>
    <property type="molecule type" value="Genomic_DNA"/>
</dbReference>
<dbReference type="AlphaFoldDB" id="A0A2N5T213"/>
<reference evidence="8 9" key="1">
    <citation type="submission" date="2017-11" db="EMBL/GenBank/DDBJ databases">
        <title>De novo assembly and phasing of dikaryotic genomes from two isolates of Puccinia coronata f. sp. avenae, the causal agent of oat crown rust.</title>
        <authorList>
            <person name="Miller M.E."/>
            <person name="Zhang Y."/>
            <person name="Omidvar V."/>
            <person name="Sperschneider J."/>
            <person name="Schwessinger B."/>
            <person name="Raley C."/>
            <person name="Palmer J.M."/>
            <person name="Garnica D."/>
            <person name="Upadhyaya N."/>
            <person name="Rathjen J."/>
            <person name="Taylor J.M."/>
            <person name="Park R.F."/>
            <person name="Dodds P.N."/>
            <person name="Hirsch C.D."/>
            <person name="Kianian S.F."/>
            <person name="Figueroa M."/>
        </authorList>
    </citation>
    <scope>NUCLEOTIDE SEQUENCE [LARGE SCALE GENOMIC DNA]</scope>
    <source>
        <strain evidence="5">12NC29</strain>
        <strain evidence="6">12SD80</strain>
    </source>
</reference>
<dbReference type="Gene3D" id="3.40.50.150">
    <property type="entry name" value="Vaccinia Virus protein VP39"/>
    <property type="match status" value="1"/>
</dbReference>
<dbReference type="InterPro" id="IPR036388">
    <property type="entry name" value="WH-like_DNA-bd_sf"/>
</dbReference>
<keyword evidence="3" id="KW-0949">S-adenosyl-L-methionine</keyword>
<accession>A0A2N5T213</accession>